<evidence type="ECO:0000256" key="2">
    <source>
        <dbReference type="ARBA" id="ARBA00022723"/>
    </source>
</evidence>
<dbReference type="NCBIfam" id="TIGR01662">
    <property type="entry name" value="HAD-SF-IIIA"/>
    <property type="match status" value="1"/>
</dbReference>
<dbReference type="RefSeq" id="WP_201636166.1">
    <property type="nucleotide sequence ID" value="NZ_JAEQNB010000004.1"/>
</dbReference>
<dbReference type="SFLD" id="SFLDS00003">
    <property type="entry name" value="Haloacid_Dehalogenase"/>
    <property type="match status" value="1"/>
</dbReference>
<dbReference type="InterPro" id="IPR006439">
    <property type="entry name" value="HAD-SF_hydro_IA"/>
</dbReference>
<organism evidence="5 6">
    <name type="scientific">Tumebacillus amylolyticus</name>
    <dbReference type="NCBI Taxonomy" id="2801339"/>
    <lineage>
        <taxon>Bacteria</taxon>
        <taxon>Bacillati</taxon>
        <taxon>Bacillota</taxon>
        <taxon>Bacilli</taxon>
        <taxon>Bacillales</taxon>
        <taxon>Alicyclobacillaceae</taxon>
        <taxon>Tumebacillus</taxon>
    </lineage>
</organism>
<dbReference type="Pfam" id="PF13419">
    <property type="entry name" value="HAD_2"/>
    <property type="match status" value="1"/>
</dbReference>
<dbReference type="PANTHER" id="PTHR46470:SF2">
    <property type="entry name" value="GLYCERALDEHYDE 3-PHOSPHATE PHOSPHATASE"/>
    <property type="match status" value="1"/>
</dbReference>
<proteinExistence type="predicted"/>
<dbReference type="SFLD" id="SFLDG01135">
    <property type="entry name" value="C1.5.6:_HAD__Beta-PGM__Phospha"/>
    <property type="match status" value="1"/>
</dbReference>
<dbReference type="SFLD" id="SFLDG01129">
    <property type="entry name" value="C1.5:_HAD__Beta-PGM__Phosphata"/>
    <property type="match status" value="1"/>
</dbReference>
<evidence type="ECO:0000313" key="5">
    <source>
        <dbReference type="EMBL" id="MBL0387803.1"/>
    </source>
</evidence>
<sequence>MVQAVLFDLDETLLDRSLSVRMFLLHQHARYLDHWAHVPLETFQARFWELDSFGYVHKSIVYRQLLEEFEIEELSAEALMREFYRECNEHAQPFAGMVETLEALRARGLKLGIVTNGQTEMQSLGLSVLGLNERVDAVLISEAEGLRKPDPALFARAAERLGVAPEACLYVGDHPRNDIHGARTAGMKTAWFPNSVAWIEEVERADHEICHLRDILTFV</sequence>
<dbReference type="PANTHER" id="PTHR46470">
    <property type="entry name" value="N-ACYLNEURAMINATE-9-PHOSPHATASE"/>
    <property type="match status" value="1"/>
</dbReference>
<evidence type="ECO:0000256" key="4">
    <source>
        <dbReference type="ARBA" id="ARBA00022842"/>
    </source>
</evidence>
<keyword evidence="4" id="KW-0460">Magnesium</keyword>
<dbReference type="InterPro" id="IPR006549">
    <property type="entry name" value="HAD-SF_hydro_IIIA"/>
</dbReference>
<evidence type="ECO:0000256" key="3">
    <source>
        <dbReference type="ARBA" id="ARBA00022801"/>
    </source>
</evidence>
<reference evidence="5 6" key="1">
    <citation type="submission" date="2021-01" db="EMBL/GenBank/DDBJ databases">
        <title>Tumebacillus sp. strain ITR2 16S ribosomal RNA gene Genome sequencing and assembly.</title>
        <authorList>
            <person name="Kang M."/>
        </authorList>
    </citation>
    <scope>NUCLEOTIDE SEQUENCE [LARGE SCALE GENOMIC DNA]</scope>
    <source>
        <strain evidence="5 6">ITR2</strain>
    </source>
</reference>
<dbReference type="Gene3D" id="3.40.50.1000">
    <property type="entry name" value="HAD superfamily/HAD-like"/>
    <property type="match status" value="1"/>
</dbReference>
<dbReference type="InterPro" id="IPR051400">
    <property type="entry name" value="HAD-like_hydrolase"/>
</dbReference>
<dbReference type="Proteomes" id="UP000602284">
    <property type="component" value="Unassembled WGS sequence"/>
</dbReference>
<dbReference type="InterPro" id="IPR036412">
    <property type="entry name" value="HAD-like_sf"/>
</dbReference>
<evidence type="ECO:0000313" key="6">
    <source>
        <dbReference type="Proteomes" id="UP000602284"/>
    </source>
</evidence>
<evidence type="ECO:0000256" key="1">
    <source>
        <dbReference type="ARBA" id="ARBA00001946"/>
    </source>
</evidence>
<comment type="cofactor">
    <cofactor evidence="1">
        <name>Mg(2+)</name>
        <dbReference type="ChEBI" id="CHEBI:18420"/>
    </cofactor>
</comment>
<dbReference type="EMBL" id="JAEQNB010000004">
    <property type="protein sequence ID" value="MBL0387803.1"/>
    <property type="molecule type" value="Genomic_DNA"/>
</dbReference>
<dbReference type="Gene3D" id="1.10.150.520">
    <property type="match status" value="1"/>
</dbReference>
<name>A0ABS1JC04_9BACL</name>
<dbReference type="InterPro" id="IPR041492">
    <property type="entry name" value="HAD_2"/>
</dbReference>
<dbReference type="SUPFAM" id="SSF56784">
    <property type="entry name" value="HAD-like"/>
    <property type="match status" value="1"/>
</dbReference>
<keyword evidence="2" id="KW-0479">Metal-binding</keyword>
<dbReference type="NCBIfam" id="TIGR01509">
    <property type="entry name" value="HAD-SF-IA-v3"/>
    <property type="match status" value="1"/>
</dbReference>
<accession>A0ABS1JC04</accession>
<keyword evidence="3 5" id="KW-0378">Hydrolase</keyword>
<keyword evidence="6" id="KW-1185">Reference proteome</keyword>
<comment type="caution">
    <text evidence="5">The sequence shown here is derived from an EMBL/GenBank/DDBJ whole genome shotgun (WGS) entry which is preliminary data.</text>
</comment>
<dbReference type="InterPro" id="IPR023214">
    <property type="entry name" value="HAD_sf"/>
</dbReference>
<gene>
    <name evidence="5" type="ORF">JJB07_14270</name>
</gene>
<dbReference type="NCBIfam" id="TIGR01549">
    <property type="entry name" value="HAD-SF-IA-v1"/>
    <property type="match status" value="1"/>
</dbReference>
<protein>
    <submittedName>
        <fullName evidence="5">HAD family hydrolase</fullName>
    </submittedName>
</protein>
<dbReference type="GO" id="GO:0016787">
    <property type="term" value="F:hydrolase activity"/>
    <property type="evidence" value="ECO:0007669"/>
    <property type="project" value="UniProtKB-KW"/>
</dbReference>